<feature type="domain" description="Glycosyl hydrolase 94 catalytic" evidence="6">
    <location>
        <begin position="2368"/>
        <end position="2792"/>
    </location>
</feature>
<dbReference type="PANTHER" id="PTHR37469:SF2">
    <property type="entry name" value="CELLOBIONIC ACID PHOSPHORYLASE"/>
    <property type="match status" value="1"/>
</dbReference>
<dbReference type="InterPro" id="IPR011013">
    <property type="entry name" value="Gal_mutarotase_sf_dom"/>
</dbReference>
<dbReference type="GO" id="GO:0016757">
    <property type="term" value="F:glycosyltransferase activity"/>
    <property type="evidence" value="ECO:0007669"/>
    <property type="project" value="UniProtKB-KW"/>
</dbReference>
<dbReference type="GO" id="GO:0030246">
    <property type="term" value="F:carbohydrate binding"/>
    <property type="evidence" value="ECO:0007669"/>
    <property type="project" value="InterPro"/>
</dbReference>
<feature type="transmembrane region" description="Helical" evidence="3">
    <location>
        <begin position="394"/>
        <end position="416"/>
    </location>
</feature>
<keyword evidence="1" id="KW-0328">Glycosyltransferase</keyword>
<dbReference type="InterPro" id="IPR012341">
    <property type="entry name" value="6hp_glycosidase-like_sf"/>
</dbReference>
<evidence type="ECO:0000259" key="5">
    <source>
        <dbReference type="Pfam" id="PF10091"/>
    </source>
</evidence>
<keyword evidence="3" id="KW-0472">Membrane</keyword>
<dbReference type="Gene3D" id="2.70.98.40">
    <property type="entry name" value="Glycoside hydrolase, family 65, N-terminal domain"/>
    <property type="match status" value="2"/>
</dbReference>
<dbReference type="GO" id="GO:0005975">
    <property type="term" value="P:carbohydrate metabolic process"/>
    <property type="evidence" value="ECO:0007669"/>
    <property type="project" value="InterPro"/>
</dbReference>
<organism evidence="7 8">
    <name type="scientific">Fodinibius sediminis</name>
    <dbReference type="NCBI Taxonomy" id="1214077"/>
    <lineage>
        <taxon>Bacteria</taxon>
        <taxon>Pseudomonadati</taxon>
        <taxon>Balneolota</taxon>
        <taxon>Balneolia</taxon>
        <taxon>Balneolales</taxon>
        <taxon>Balneolaceae</taxon>
        <taxon>Fodinibius</taxon>
    </lineage>
</organism>
<dbReference type="InterPro" id="IPR037820">
    <property type="entry name" value="GH94N_NdvB"/>
</dbReference>
<keyword evidence="8" id="KW-1185">Reference proteome</keyword>
<dbReference type="InterPro" id="IPR019282">
    <property type="entry name" value="Glycoamylase-like_cons_dom"/>
</dbReference>
<dbReference type="Gene3D" id="1.50.10.140">
    <property type="match status" value="2"/>
</dbReference>
<feature type="transmembrane region" description="Helical" evidence="3">
    <location>
        <begin position="422"/>
        <end position="448"/>
    </location>
</feature>
<keyword evidence="3" id="KW-0812">Transmembrane</keyword>
<feature type="transmembrane region" description="Helical" evidence="3">
    <location>
        <begin position="933"/>
        <end position="950"/>
    </location>
</feature>
<accession>A0A521CVJ8</accession>
<dbReference type="InterPro" id="IPR037824">
    <property type="entry name" value="GH94N_2_NdvB"/>
</dbReference>
<dbReference type="SUPFAM" id="SSF74650">
    <property type="entry name" value="Galactose mutarotase-like"/>
    <property type="match status" value="2"/>
</dbReference>
<keyword evidence="3" id="KW-1133">Transmembrane helix</keyword>
<dbReference type="Pfam" id="PF17167">
    <property type="entry name" value="Glyco_hydro_94"/>
    <property type="match status" value="1"/>
</dbReference>
<evidence type="ECO:0000313" key="7">
    <source>
        <dbReference type="EMBL" id="SMO63466.1"/>
    </source>
</evidence>
<feature type="domain" description="Glycosyl hydrolase 94 supersandwich" evidence="4">
    <location>
        <begin position="1579"/>
        <end position="1849"/>
    </location>
</feature>
<sequence>MLQDEKVHYNKQQLEKEIQNLVGGHESTLSSKPIESIDPLLEISKEILTKAYRELARAAKENRELSTAAEWLIDNFYIIQEQIVQIKEDLPSSYYKKLPRLTEGEYRGFPRIYELIQVLATVSDNVIDRDNATIAVQAYQELHTLKIGELWGVPIMIRLVLLVRLTERVNDLIEQRAVRERVNRLLETITGEEDKEPGLLLRKLPELIEKERDERTCLCALAQQMQVQGMLTDTERSWFDYRFKSWDTTLEQELRNANQRTSRLQLSIQNAISSLREVAESDWRDFVENNSIVERILKLDPSGYYSNMDFNTRDRYRKIVEKLSANSSQSEPKIAEQALLMTEEASRSDSSRDNKAAHIGYYLIGDGFTELAAAVDYSMPLGERMRRWSERHPVVYFGSITICLAVLLAIVAWATGLMQMPTWVIVITLGAALIPALDLAVVSVNRLLSLLLPPRIMPKLKITGDIRDELRTMVVVPTLFSSPEDVRAQFESLEIRALANPNRSLQFALLSDFTDAAQETTAGDDAILEAAVEEVQNLNARYDSNYGDKFYLLHRKRKWNENQERWMGWERKRGKLEELNELLKNPDASTTYTTISGDFLESIQKVPVRYVITLDADTQMPPGSALKLISTAGHPLNRAEVDEEHEKVVRGYGIFQPRISITPKSANRSMFAKIFSGNVGIDPYTTAVSDVYQDFFGEGVFTGKGLYDVDLFDRLLRERFPDNTVLSHDLLESTYLRTALLSDIEFFDDYPTNYLNYSKRNHRWIRGDWQILYWIFKKVPSGRQEKEGNPINKVSRWKVFDNLRRSLNPLFLLLFLLAGWFLLPGSPLIWTAAALGITAFPIYSSFTMEIFRRPVRVQWKLYLEKIRDDIKINTVQAITTFLFMPHQAYVAVDAISRTLWRMFVSKNKLLEWTSASQVERESRGDFRTYWEKMWINIAWSILCIVLVWIYKPIILILVAPFAVSWMAAPALAYSISQRHKTEETSFSADEIKELRIYARQTWHYFEKYVNEDHSWLPPDNFQEEPYIGAVSRTSPTNMGLALVATYTAYEFGYITISELLDRLGNMLGSMKLLDRHKGHFFNWYSTLQGQVLNPRYISTVDSGNLAASLVIVKQGLLRLGEKKWLDENGWNGLRDTARVLEELTQELESREKGTKDLSTELSVLIGEFKKMIPGSSPEDIQGWLDALQRLQTIAKEIVEVDITPLQAVMEDAEFEALQHWYRQPLIQLNAQLDEIKKCKNGLKSQGGQSASAELTISEVDQQLPSGDWIHRAVELAGWCNQMVEETDFSMLYFDDRDLFSIGYNLDRASLDSSTYDQLATEARLASYIAIAKGDVPPKHWFRLSRRLTSIDRNEILLSWGGTMFEYLMPVLFMTQTEETLLSNTYENVVVWQKNYGDSRRKPWGFSESGYGVLNLDLNYQYRAFGAPGLGLRRGLAEDYVVTPYATMLALMILPKVSLENLRRLKEEGGYGLKGFYEAIDYSSLKGTSEAKKTVVQMYMAHHQAMSLLAMANVLKGNMIQNLFHRDPMVQSCEVLLQEKVPRGIPIKEPRPIDVELEPGEEQKVEISVDHAGQEALNSTPPRTHILSNGQYSTVITHSGTGYSSCDNMRLTRWRADRVQDPYGFFFYIKDLQNGEFWSMGHQPVGRKADRYDSWYHSGKMQIARVDKWIESFMEVCVSPEDNIELRKLTLTNYSQHPRRIEVTSYAEVVLNEAEADRAHPAFSNLFVQTDYIAEHHALIAKRRPRSEEAQPVWLVHTLASDDLENLPEPLQYETDRGKFIGRGRSLKNPMVMEAEAQLSGKIGNVPDPIVSMRRVVELQPGEKMNITFGLGKVTSREEAVHMANRYDNPYATDRVFELASIYGRVELEHIGLSGQQAHYFQKLAGFLIYGNRKLRANEDILKQNRRTQSALWAYGISGDLPILVYHIREINHLRTVESLLKAHGLWRLKGYDVDLVVINDHPTSYINELQDAIQSRIQSSMERQKLNKTGGVFVLRSDNIPREDLVLIDTVAAVVIHNSLPKIEFREKEEEHKKKEEGPAYAPVNLGEMASHDMGKPSDLQFYNGYGGFSKDGKEYVIHLQSEKGSDTLTYPPAPWINVLANSEFGCITSESGADYSWSQNSRENRLTPWSNDAVTDPCGDALYIRDDELGHFWSPTPGPVPGSKHYEIRHGFGYSRYKSNIAEIKQMVTKWVAVDDPVKIVRLRLSNTGLMAKELSIFRYLDWVLGVHREDSSHYLITNYSDRHQAIFARNFYNNEFAGRIAFASQYTGARTLFDDATADRLHFIGRNNSLANPRALYDERELNHRFGAGFDQCGAFQSRIRLNSGSSIDLYFLLGETASEEEARMLVEKYRDIELLESSFKEVKQFWRKKLGSIQVQTPAPELDIMMNGWLQYQNIACRIWARSGFYQSGGAFGFRDQLQDVSAALYMDTGLAREQILLHAAHQFPEGDVLHWWHPPTDRGTRTRISDDLLWLPYVTSLYIRRTGEHAILDEQLPFISARQLEENEQEAYLEPEVMHRKESLYEHCCLTIDRSLTKGAHGLPLIGAGDWNDSMNHVGEKGKGESVWLGFFLYKILSDFIPICKKRDDHTRVERYEAYQKDLKKHLNKEGWDGAWYRRAFYDDGTPMGSSESDECKIDAIAQSWAVISKAAPDDKALKALQSADRHLVSESEEIIRLLNPPFDRTEHNPGYIKGYIPGVRENGGQYTHAALWLVRAFAEKGFNERAVRLVRMLMPVNHSFPKGKADRYRVEPYAVAADIYSELPLTGMGGWTWYTGSAGWMYRVILESILGVELKNGNEMNIRPHIPADWEGFSITMEDEQAGTKHRISVTTDKTMEPGSITGTFNGSRLERKNTTLFKMKRDGKIHHIELQVGSSEPLKESPQSS</sequence>
<evidence type="ECO:0000256" key="2">
    <source>
        <dbReference type="ARBA" id="ARBA00022679"/>
    </source>
</evidence>
<evidence type="ECO:0000259" key="4">
    <source>
        <dbReference type="Pfam" id="PF06165"/>
    </source>
</evidence>
<dbReference type="InterPro" id="IPR037018">
    <property type="entry name" value="GH65_N"/>
</dbReference>
<evidence type="ECO:0000256" key="1">
    <source>
        <dbReference type="ARBA" id="ARBA00022676"/>
    </source>
</evidence>
<evidence type="ECO:0000256" key="3">
    <source>
        <dbReference type="SAM" id="Phobius"/>
    </source>
</evidence>
<dbReference type="CDD" id="cd11753">
    <property type="entry name" value="GH94N_ChvB_NdvB_2_like"/>
    <property type="match status" value="1"/>
</dbReference>
<gene>
    <name evidence="7" type="ORF">SAMN06265218_107149</name>
</gene>
<dbReference type="Pfam" id="PF06165">
    <property type="entry name" value="GH94_b-supersand"/>
    <property type="match status" value="2"/>
</dbReference>
<feature type="domain" description="Glycoamylase-like" evidence="5">
    <location>
        <begin position="1316"/>
        <end position="1526"/>
    </location>
</feature>
<dbReference type="EMBL" id="FXTH01000007">
    <property type="protein sequence ID" value="SMO63466.1"/>
    <property type="molecule type" value="Genomic_DNA"/>
</dbReference>
<proteinExistence type="predicted"/>
<dbReference type="InterPro" id="IPR010383">
    <property type="entry name" value="Glyco_hydrolase_94_b-supersand"/>
</dbReference>
<feature type="domain" description="Glycosyl hydrolase 94 supersandwich" evidence="4">
    <location>
        <begin position="2090"/>
        <end position="2354"/>
    </location>
</feature>
<dbReference type="CDD" id="cd11756">
    <property type="entry name" value="GH94N_ChvB_NdvB_1_like"/>
    <property type="match status" value="1"/>
</dbReference>
<dbReference type="PANTHER" id="PTHR37469">
    <property type="entry name" value="CELLOBIONIC ACID PHOSPHORYLASE-RELATED"/>
    <property type="match status" value="1"/>
</dbReference>
<dbReference type="Proteomes" id="UP000317593">
    <property type="component" value="Unassembled WGS sequence"/>
</dbReference>
<dbReference type="Pfam" id="PF10091">
    <property type="entry name" value="Glycoamylase"/>
    <property type="match status" value="1"/>
</dbReference>
<feature type="transmembrane region" description="Helical" evidence="3">
    <location>
        <begin position="829"/>
        <end position="851"/>
    </location>
</feature>
<dbReference type="SUPFAM" id="SSF48208">
    <property type="entry name" value="Six-hairpin glycosidases"/>
    <property type="match status" value="1"/>
</dbReference>
<protein>
    <submittedName>
        <fullName evidence="7">Cellobiose phosphorylase</fullName>
    </submittedName>
</protein>
<dbReference type="InterPro" id="IPR033432">
    <property type="entry name" value="GH94_catalytic"/>
</dbReference>
<evidence type="ECO:0000259" key="6">
    <source>
        <dbReference type="Pfam" id="PF17167"/>
    </source>
</evidence>
<dbReference type="SMART" id="SM01068">
    <property type="entry name" value="CBM_X"/>
    <property type="match status" value="2"/>
</dbReference>
<dbReference type="Gene3D" id="2.60.420.10">
    <property type="entry name" value="Maltose phosphorylase, domain 3"/>
    <property type="match status" value="1"/>
</dbReference>
<keyword evidence="2" id="KW-0808">Transferase</keyword>
<dbReference type="OrthoDB" id="9769991at2"/>
<feature type="transmembrane region" description="Helical" evidence="3">
    <location>
        <begin position="806"/>
        <end position="823"/>
    </location>
</feature>
<dbReference type="Gene3D" id="1.50.10.10">
    <property type="match status" value="1"/>
</dbReference>
<dbReference type="InterPro" id="IPR008928">
    <property type="entry name" value="6-hairpin_glycosidase_sf"/>
</dbReference>
<dbReference type="InterPro" id="IPR052047">
    <property type="entry name" value="GH94_Enzymes"/>
</dbReference>
<name>A0A521CVJ8_9BACT</name>
<evidence type="ECO:0000313" key="8">
    <source>
        <dbReference type="Proteomes" id="UP000317593"/>
    </source>
</evidence>
<reference evidence="7 8" key="1">
    <citation type="submission" date="2017-05" db="EMBL/GenBank/DDBJ databases">
        <authorList>
            <person name="Varghese N."/>
            <person name="Submissions S."/>
        </authorList>
    </citation>
    <scope>NUCLEOTIDE SEQUENCE [LARGE SCALE GENOMIC DNA]</scope>
    <source>
        <strain evidence="7 8">DSM 21194</strain>
    </source>
</reference>
<dbReference type="RefSeq" id="WP_142714394.1">
    <property type="nucleotide sequence ID" value="NZ_FXTH01000007.1"/>
</dbReference>